<keyword evidence="14" id="KW-1133">Transmembrane helix</keyword>
<keyword evidence="5" id="KW-0150">Chloroplast</keyword>
<evidence type="ECO:0000256" key="1">
    <source>
        <dbReference type="ARBA" id="ARBA00001946"/>
    </source>
</evidence>
<sequence length="614" mass="67701">MSSKKRIEIVITGTPGVGKSTLVGALVGKPAAKTGHQMLRAESMARSTEHEMEGVEVVVWDSPGLEDGQGKDNEYLNELKIKCSNVDVMIYCVDLSATRCYGLSAAEVAPNDLSAVKKLTATFGSNWWKHSIFAMTRANVLETALKVKPDVEKRFINRLQQWKELIHATLIATGVPQEVAYTIPVEPVGHPKKPRLPGREKWLDSLWHIILTSVTTPSTQKSHRTAAVRPESTDGGGQDAPDSVKPTEQQYPHKRDRALFNPKPAYKLGQGTLDSVLSSNRTPASVAQSPDSTTGRGRGQILVTGVPGVGKSTLVNALVGKRAAVTGDPLLPDRPNKVIGHQWLAGEGLTFVVWDSPGIEEDSVKECLAQFNQKCPNLTIVIYCIDLSATRSYGLTAPEVAPNDLCAIKELTATFGSNWWKHSIFVMTRANVLETALKVKPDVERRFNDRLQDWKERIHATLIETGVPQEIAYTIPVVPAGHRTKPRLPGRENWLFALMHVILTSPTVPSRKVENDLPHRKHEDQGFIKKSDESTCKRLRTPVSVTLTKQPSCQDNRERKYFPESVARAMTTRTELAASARGPVGATMESSSLREHRIGGIVVFLRKVGREKLL</sequence>
<dbReference type="PANTHER" id="PTHR10903:SF135">
    <property type="entry name" value="TRANSLOCASE OF CHLOROPLAST 120, CHLOROPLASTIC-RELATED"/>
    <property type="match status" value="1"/>
</dbReference>
<dbReference type="InterPro" id="IPR006703">
    <property type="entry name" value="G_AIG1"/>
</dbReference>
<evidence type="ECO:0000313" key="21">
    <source>
        <dbReference type="EMBL" id="CAI8005972.1"/>
    </source>
</evidence>
<comment type="similarity">
    <text evidence="3">Belongs to the TRAFAC class TrmE-Era-EngA-EngB-Septin-like GTPase superfamily. AIG1/Toc34/Toc159-like paraseptin GTPase family. IAN subfamily.</text>
</comment>
<comment type="caution">
    <text evidence="21">The sequence shown here is derived from an EMBL/GenBank/DDBJ whole genome shotgun (WGS) entry which is preliminary data.</text>
</comment>
<evidence type="ECO:0000256" key="8">
    <source>
        <dbReference type="ARBA" id="ARBA00022723"/>
    </source>
</evidence>
<evidence type="ECO:0000256" key="3">
    <source>
        <dbReference type="ARBA" id="ARBA00008535"/>
    </source>
</evidence>
<dbReference type="Pfam" id="PF01926">
    <property type="entry name" value="MMR_HSR1"/>
    <property type="match status" value="1"/>
</dbReference>
<dbReference type="InterPro" id="IPR027417">
    <property type="entry name" value="P-loop_NTPase"/>
</dbReference>
<dbReference type="AlphaFoldDB" id="A0AA35R972"/>
<feature type="region of interest" description="Disordered" evidence="18">
    <location>
        <begin position="218"/>
        <end position="264"/>
    </location>
</feature>
<evidence type="ECO:0000259" key="19">
    <source>
        <dbReference type="Pfam" id="PF01926"/>
    </source>
</evidence>
<dbReference type="GO" id="GO:0015031">
    <property type="term" value="P:protein transport"/>
    <property type="evidence" value="ECO:0007669"/>
    <property type="project" value="UniProtKB-KW"/>
</dbReference>
<dbReference type="Pfam" id="PF04548">
    <property type="entry name" value="AIG1"/>
    <property type="match status" value="1"/>
</dbReference>
<keyword evidence="7" id="KW-0812">Transmembrane</keyword>
<evidence type="ECO:0000256" key="10">
    <source>
        <dbReference type="ARBA" id="ARBA00022801"/>
    </source>
</evidence>
<evidence type="ECO:0000256" key="13">
    <source>
        <dbReference type="ARBA" id="ARBA00022927"/>
    </source>
</evidence>
<dbReference type="GO" id="GO:0016020">
    <property type="term" value="C:membrane"/>
    <property type="evidence" value="ECO:0007669"/>
    <property type="project" value="UniProtKB-SubCell"/>
</dbReference>
<dbReference type="Gene3D" id="3.40.50.300">
    <property type="entry name" value="P-loop containing nucleotide triphosphate hydrolases"/>
    <property type="match status" value="2"/>
</dbReference>
<evidence type="ECO:0000256" key="14">
    <source>
        <dbReference type="ARBA" id="ARBA00022989"/>
    </source>
</evidence>
<keyword evidence="10" id="KW-0378">Hydrolase</keyword>
<evidence type="ECO:0000256" key="2">
    <source>
        <dbReference type="ARBA" id="ARBA00004167"/>
    </source>
</evidence>
<keyword evidence="16" id="KW-0472">Membrane</keyword>
<feature type="region of interest" description="Disordered" evidence="18">
    <location>
        <begin position="277"/>
        <end position="299"/>
    </location>
</feature>
<keyword evidence="13" id="KW-0653">Protein transport</keyword>
<keyword evidence="12" id="KW-0460">Magnesium</keyword>
<gene>
    <name evidence="21" type="ORF">GBAR_LOCUS4510</name>
</gene>
<accession>A0AA35R972</accession>
<evidence type="ECO:0000256" key="11">
    <source>
        <dbReference type="ARBA" id="ARBA00022805"/>
    </source>
</evidence>
<reference evidence="21" key="1">
    <citation type="submission" date="2023-03" db="EMBL/GenBank/DDBJ databases">
        <authorList>
            <person name="Steffen K."/>
            <person name="Cardenas P."/>
        </authorList>
    </citation>
    <scope>NUCLEOTIDE SEQUENCE</scope>
</reference>
<organism evidence="21 22">
    <name type="scientific">Geodia barretti</name>
    <name type="common">Barrett's horny sponge</name>
    <dbReference type="NCBI Taxonomy" id="519541"/>
    <lineage>
        <taxon>Eukaryota</taxon>
        <taxon>Metazoa</taxon>
        <taxon>Porifera</taxon>
        <taxon>Demospongiae</taxon>
        <taxon>Heteroscleromorpha</taxon>
        <taxon>Tetractinellida</taxon>
        <taxon>Astrophorina</taxon>
        <taxon>Geodiidae</taxon>
        <taxon>Geodia</taxon>
    </lineage>
</organism>
<dbReference type="InterPro" id="IPR045058">
    <property type="entry name" value="GIMA/IAN/Toc"/>
</dbReference>
<name>A0AA35R972_GEOBA</name>
<evidence type="ECO:0000256" key="17">
    <source>
        <dbReference type="ARBA" id="ARBA00024013"/>
    </source>
</evidence>
<feature type="domain" description="G" evidence="19">
    <location>
        <begin position="301"/>
        <end position="391"/>
    </location>
</feature>
<keyword evidence="4" id="KW-0813">Transport</keyword>
<dbReference type="EMBL" id="CASHTH010000653">
    <property type="protein sequence ID" value="CAI8005972.1"/>
    <property type="molecule type" value="Genomic_DNA"/>
</dbReference>
<keyword evidence="9" id="KW-0547">Nucleotide-binding</keyword>
<dbReference type="SUPFAM" id="SSF52540">
    <property type="entry name" value="P-loop containing nucleoside triphosphate hydrolases"/>
    <property type="match status" value="2"/>
</dbReference>
<comment type="subcellular location">
    <subcellularLocation>
        <location evidence="2">Membrane</location>
        <topology evidence="2">Single-pass membrane protein</topology>
    </subcellularLocation>
    <subcellularLocation>
        <location evidence="17">Plastid</location>
        <location evidence="17">Chloroplast outer membrane</location>
    </subcellularLocation>
</comment>
<evidence type="ECO:0000259" key="20">
    <source>
        <dbReference type="Pfam" id="PF04548"/>
    </source>
</evidence>
<evidence type="ECO:0000256" key="7">
    <source>
        <dbReference type="ARBA" id="ARBA00022692"/>
    </source>
</evidence>
<keyword evidence="8" id="KW-0479">Metal-binding</keyword>
<dbReference type="GO" id="GO:0046872">
    <property type="term" value="F:metal ion binding"/>
    <property type="evidence" value="ECO:0007669"/>
    <property type="project" value="UniProtKB-KW"/>
</dbReference>
<evidence type="ECO:0000256" key="5">
    <source>
        <dbReference type="ARBA" id="ARBA00022528"/>
    </source>
</evidence>
<evidence type="ECO:0000256" key="12">
    <source>
        <dbReference type="ARBA" id="ARBA00022842"/>
    </source>
</evidence>
<evidence type="ECO:0000313" key="22">
    <source>
        <dbReference type="Proteomes" id="UP001174909"/>
    </source>
</evidence>
<dbReference type="GO" id="GO:0005525">
    <property type="term" value="F:GTP binding"/>
    <property type="evidence" value="ECO:0007669"/>
    <property type="project" value="UniProtKB-KW"/>
</dbReference>
<feature type="compositionally biased region" description="Polar residues" evidence="18">
    <location>
        <begin position="277"/>
        <end position="295"/>
    </location>
</feature>
<keyword evidence="22" id="KW-1185">Reference proteome</keyword>
<evidence type="ECO:0000256" key="15">
    <source>
        <dbReference type="ARBA" id="ARBA00023134"/>
    </source>
</evidence>
<evidence type="ECO:0000256" key="4">
    <source>
        <dbReference type="ARBA" id="ARBA00022448"/>
    </source>
</evidence>
<dbReference type="PANTHER" id="PTHR10903">
    <property type="entry name" value="GTPASE, IMAP FAMILY MEMBER-RELATED"/>
    <property type="match status" value="1"/>
</dbReference>
<dbReference type="Proteomes" id="UP001174909">
    <property type="component" value="Unassembled WGS sequence"/>
</dbReference>
<evidence type="ECO:0000256" key="18">
    <source>
        <dbReference type="SAM" id="MobiDB-lite"/>
    </source>
</evidence>
<evidence type="ECO:0000256" key="6">
    <source>
        <dbReference type="ARBA" id="ARBA00022640"/>
    </source>
</evidence>
<dbReference type="InterPro" id="IPR006073">
    <property type="entry name" value="GTP-bd"/>
</dbReference>
<feature type="domain" description="AIG1-type G" evidence="20">
    <location>
        <begin position="8"/>
        <end position="143"/>
    </location>
</feature>
<dbReference type="GO" id="GO:0016787">
    <property type="term" value="F:hydrolase activity"/>
    <property type="evidence" value="ECO:0007669"/>
    <property type="project" value="UniProtKB-KW"/>
</dbReference>
<proteinExistence type="inferred from homology"/>
<evidence type="ECO:0000256" key="9">
    <source>
        <dbReference type="ARBA" id="ARBA00022741"/>
    </source>
</evidence>
<comment type="cofactor">
    <cofactor evidence="1">
        <name>Mg(2+)</name>
        <dbReference type="ChEBI" id="CHEBI:18420"/>
    </cofactor>
</comment>
<evidence type="ECO:0000256" key="16">
    <source>
        <dbReference type="ARBA" id="ARBA00023136"/>
    </source>
</evidence>
<keyword evidence="11" id="KW-1002">Plastid outer membrane</keyword>
<keyword evidence="6" id="KW-0934">Plastid</keyword>
<keyword evidence="15" id="KW-0342">GTP-binding</keyword>
<protein>
    <submittedName>
        <fullName evidence="21">Translocase of chloroplast 34 homolog, chloroplastic</fullName>
    </submittedName>
</protein>